<reference evidence="1 2" key="1">
    <citation type="submission" date="2014-07" db="EMBL/GenBank/DDBJ databases">
        <title>Methanogenic archaea and the global carbon cycle.</title>
        <authorList>
            <person name="Henriksen J.R."/>
            <person name="Luke J."/>
            <person name="Reinhart S."/>
            <person name="Benedict M.N."/>
            <person name="Youngblut N.D."/>
            <person name="Metcalf M.E."/>
            <person name="Whitaker R.J."/>
            <person name="Metcalf W.W."/>
        </authorList>
    </citation>
    <scope>NUCLEOTIDE SEQUENCE [LARGE SCALE GENOMIC DNA]</scope>
    <source>
        <strain evidence="1 2">SarPi</strain>
    </source>
</reference>
<organism evidence="1 2">
    <name type="scientific">Methanosarcina mazei SarPi</name>
    <dbReference type="NCBI Taxonomy" id="1434115"/>
    <lineage>
        <taxon>Archaea</taxon>
        <taxon>Methanobacteriati</taxon>
        <taxon>Methanobacteriota</taxon>
        <taxon>Stenosarchaea group</taxon>
        <taxon>Methanomicrobia</taxon>
        <taxon>Methanosarcinales</taxon>
        <taxon>Methanosarcinaceae</taxon>
        <taxon>Methanosarcina</taxon>
    </lineage>
</organism>
<dbReference type="InterPro" id="IPR024078">
    <property type="entry name" value="LmbE-like_dom_sf"/>
</dbReference>
<gene>
    <name evidence="1" type="ORF">MSMAP_2458</name>
</gene>
<protein>
    <recommendedName>
        <fullName evidence="3">PIG-L family deacetylase</fullName>
    </recommendedName>
</protein>
<dbReference type="SUPFAM" id="SSF102588">
    <property type="entry name" value="LmbE-like"/>
    <property type="match status" value="1"/>
</dbReference>
<dbReference type="Proteomes" id="UP000033116">
    <property type="component" value="Chromosome"/>
</dbReference>
<dbReference type="RefSeq" id="WP_048043914.1">
    <property type="nucleotide sequence ID" value="NZ_CP009511.1"/>
</dbReference>
<evidence type="ECO:0000313" key="1">
    <source>
        <dbReference type="EMBL" id="AKB62443.1"/>
    </source>
</evidence>
<dbReference type="AlphaFoldDB" id="A0A0E3RER2"/>
<dbReference type="GeneID" id="24865734"/>
<dbReference type="PANTHER" id="PTHR12993:SF30">
    <property type="entry name" value="N-ACETYL-ALPHA-D-GLUCOSAMINYL L-MALATE DEACETYLASE 1"/>
    <property type="match status" value="1"/>
</dbReference>
<proteinExistence type="predicted"/>
<sequence length="205" mass="23052">MTQKKVILAVGAHPDDIELGCGGTIIKHTLKDDDVYYAVATNGERGGDPEERIAEAKRAASLAGVKDVFFLDLPDTFVTHDGNTIQKLDKLIKKLSPNIVYVHSLKDHHQDHSNIAKSVLSASRNMKNSILCYEAPSTTLEFIPIAFNNITEAFNLKIECINQFVSQEKKDYVERQAVMDLARFRGKMINVEYAEAFEVVRLIEW</sequence>
<dbReference type="Pfam" id="PF02585">
    <property type="entry name" value="PIG-L"/>
    <property type="match status" value="1"/>
</dbReference>
<dbReference type="GO" id="GO:0016811">
    <property type="term" value="F:hydrolase activity, acting on carbon-nitrogen (but not peptide) bonds, in linear amides"/>
    <property type="evidence" value="ECO:0007669"/>
    <property type="project" value="TreeGrafter"/>
</dbReference>
<dbReference type="Gene3D" id="3.40.50.10320">
    <property type="entry name" value="LmbE-like"/>
    <property type="match status" value="1"/>
</dbReference>
<dbReference type="HOGENOM" id="CLU_049311_5_2_2"/>
<accession>A0A0E3RER2</accession>
<dbReference type="PANTHER" id="PTHR12993">
    <property type="entry name" value="N-ACETYLGLUCOSAMINYL-PHOSPHATIDYLINOSITOL DE-N-ACETYLASE-RELATED"/>
    <property type="match status" value="1"/>
</dbReference>
<name>A0A0E3RER2_METMZ</name>
<dbReference type="EMBL" id="CP009511">
    <property type="protein sequence ID" value="AKB62443.1"/>
    <property type="molecule type" value="Genomic_DNA"/>
</dbReference>
<evidence type="ECO:0000313" key="2">
    <source>
        <dbReference type="Proteomes" id="UP000033116"/>
    </source>
</evidence>
<dbReference type="PATRIC" id="fig|1434115.4.peg.3140"/>
<dbReference type="InterPro" id="IPR003737">
    <property type="entry name" value="GlcNAc_PI_deacetylase-related"/>
</dbReference>
<evidence type="ECO:0008006" key="3">
    <source>
        <dbReference type="Google" id="ProtNLM"/>
    </source>
</evidence>